<dbReference type="EMBL" id="JAVFWL010000003">
    <property type="protein sequence ID" value="KAK6742335.1"/>
    <property type="molecule type" value="Genomic_DNA"/>
</dbReference>
<name>A0ABR1CXY0_NECAM</name>
<organism evidence="2 3">
    <name type="scientific">Necator americanus</name>
    <name type="common">Human hookworm</name>
    <dbReference type="NCBI Taxonomy" id="51031"/>
    <lineage>
        <taxon>Eukaryota</taxon>
        <taxon>Metazoa</taxon>
        <taxon>Ecdysozoa</taxon>
        <taxon>Nematoda</taxon>
        <taxon>Chromadorea</taxon>
        <taxon>Rhabditida</taxon>
        <taxon>Rhabditina</taxon>
        <taxon>Rhabditomorpha</taxon>
        <taxon>Strongyloidea</taxon>
        <taxon>Ancylostomatidae</taxon>
        <taxon>Bunostominae</taxon>
        <taxon>Necator</taxon>
    </lineage>
</organism>
<feature type="region of interest" description="Disordered" evidence="1">
    <location>
        <begin position="1"/>
        <end position="45"/>
    </location>
</feature>
<proteinExistence type="predicted"/>
<protein>
    <submittedName>
        <fullName evidence="2">Uncharacterized protein</fullName>
    </submittedName>
</protein>
<reference evidence="2 3" key="1">
    <citation type="submission" date="2023-08" db="EMBL/GenBank/DDBJ databases">
        <title>A Necator americanus chromosomal reference genome.</title>
        <authorList>
            <person name="Ilik V."/>
            <person name="Petrzelkova K.J."/>
            <person name="Pardy F."/>
            <person name="Fuh T."/>
            <person name="Niatou-Singa F.S."/>
            <person name="Gouil Q."/>
            <person name="Baker L."/>
            <person name="Ritchie M.E."/>
            <person name="Jex A.R."/>
            <person name="Gazzola D."/>
            <person name="Li H."/>
            <person name="Toshio Fujiwara R."/>
            <person name="Zhan B."/>
            <person name="Aroian R.V."/>
            <person name="Pafco B."/>
            <person name="Schwarz E.M."/>
        </authorList>
    </citation>
    <scope>NUCLEOTIDE SEQUENCE [LARGE SCALE GENOMIC DNA]</scope>
    <source>
        <strain evidence="2 3">Aroian</strain>
        <tissue evidence="2">Whole animal</tissue>
    </source>
</reference>
<comment type="caution">
    <text evidence="2">The sequence shown here is derived from an EMBL/GenBank/DDBJ whole genome shotgun (WGS) entry which is preliminary data.</text>
</comment>
<keyword evidence="3" id="KW-1185">Reference proteome</keyword>
<evidence type="ECO:0000313" key="2">
    <source>
        <dbReference type="EMBL" id="KAK6742335.1"/>
    </source>
</evidence>
<evidence type="ECO:0000256" key="1">
    <source>
        <dbReference type="SAM" id="MobiDB-lite"/>
    </source>
</evidence>
<dbReference type="Proteomes" id="UP001303046">
    <property type="component" value="Unassembled WGS sequence"/>
</dbReference>
<gene>
    <name evidence="2" type="primary">Necator_chrIII.g10679</name>
    <name evidence="2" type="ORF">RB195_009914</name>
</gene>
<evidence type="ECO:0000313" key="3">
    <source>
        <dbReference type="Proteomes" id="UP001303046"/>
    </source>
</evidence>
<accession>A0ABR1CXY0</accession>
<sequence>MLVRAQRAYTDRASKPCTTNSDRISIGRGSHHVLSSERSPNTSGRLGKQFLFTREVTERTFETAVQYAWTLDEAKKKKKLDSVSG</sequence>